<comment type="similarity">
    <text evidence="1">Belongs to the prokaryotic/mitochondrial release factor family.</text>
</comment>
<dbReference type="InterPro" id="IPR000352">
    <property type="entry name" value="Pep_chain_release_fac_I"/>
</dbReference>
<dbReference type="InterPro" id="IPR045853">
    <property type="entry name" value="Pep_chain_release_fac_I_sf"/>
</dbReference>
<gene>
    <name evidence="4" type="ORF">CAter282_2042</name>
</gene>
<dbReference type="PANTHER" id="PTHR47814">
    <property type="entry name" value="PEPTIDYL-TRNA HYDROLASE ARFB"/>
    <property type="match status" value="1"/>
</dbReference>
<dbReference type="Gene3D" id="3.30.160.20">
    <property type="match status" value="1"/>
</dbReference>
<evidence type="ECO:0000256" key="1">
    <source>
        <dbReference type="ARBA" id="ARBA00010835"/>
    </source>
</evidence>
<organism evidence="4 5">
    <name type="scientific">Collimonas arenae</name>
    <dbReference type="NCBI Taxonomy" id="279058"/>
    <lineage>
        <taxon>Bacteria</taxon>
        <taxon>Pseudomonadati</taxon>
        <taxon>Pseudomonadota</taxon>
        <taxon>Betaproteobacteria</taxon>
        <taxon>Burkholderiales</taxon>
        <taxon>Oxalobacteraceae</taxon>
        <taxon>Collimonas</taxon>
    </lineage>
</organism>
<protein>
    <submittedName>
        <fullName evidence="4">RF-1 domain protein</fullName>
    </submittedName>
</protein>
<feature type="region of interest" description="Disordered" evidence="2">
    <location>
        <begin position="122"/>
        <end position="156"/>
    </location>
</feature>
<dbReference type="GO" id="GO:0072344">
    <property type="term" value="P:rescue of stalled ribosome"/>
    <property type="evidence" value="ECO:0007669"/>
    <property type="project" value="TreeGrafter"/>
</dbReference>
<proteinExistence type="inferred from homology"/>
<feature type="domain" description="Prokaryotic-type class I peptide chain release factors" evidence="3">
    <location>
        <begin position="38"/>
        <end position="54"/>
    </location>
</feature>
<evidence type="ECO:0000313" key="5">
    <source>
        <dbReference type="Proteomes" id="UP000071778"/>
    </source>
</evidence>
<dbReference type="GO" id="GO:0043022">
    <property type="term" value="F:ribosome binding"/>
    <property type="evidence" value="ECO:0007669"/>
    <property type="project" value="TreeGrafter"/>
</dbReference>
<dbReference type="GO" id="GO:0004045">
    <property type="term" value="F:peptidyl-tRNA hydrolase activity"/>
    <property type="evidence" value="ECO:0007669"/>
    <property type="project" value="TreeGrafter"/>
</dbReference>
<dbReference type="PANTHER" id="PTHR47814:SF1">
    <property type="entry name" value="PEPTIDYL-TRNA HYDROLASE ARFB"/>
    <property type="match status" value="1"/>
</dbReference>
<dbReference type="Proteomes" id="UP000071778">
    <property type="component" value="Chromosome"/>
</dbReference>
<name>A0A127QID7_9BURK</name>
<dbReference type="AlphaFoldDB" id="A0A127QID7"/>
<dbReference type="SUPFAM" id="SSF75620">
    <property type="entry name" value="Release factor"/>
    <property type="match status" value="1"/>
</dbReference>
<dbReference type="Pfam" id="PF00472">
    <property type="entry name" value="RF-1"/>
    <property type="match status" value="1"/>
</dbReference>
<dbReference type="GO" id="GO:0003747">
    <property type="term" value="F:translation release factor activity"/>
    <property type="evidence" value="ECO:0007669"/>
    <property type="project" value="InterPro"/>
</dbReference>
<dbReference type="PATRIC" id="fig|279058.18.peg.2009"/>
<dbReference type="PROSITE" id="PS00745">
    <property type="entry name" value="RF_PROK_I"/>
    <property type="match status" value="1"/>
</dbReference>
<evidence type="ECO:0000259" key="3">
    <source>
        <dbReference type="PROSITE" id="PS00745"/>
    </source>
</evidence>
<dbReference type="NCBIfam" id="NF006718">
    <property type="entry name" value="PRK09256.1"/>
    <property type="match status" value="1"/>
</dbReference>
<evidence type="ECO:0000256" key="2">
    <source>
        <dbReference type="SAM" id="MobiDB-lite"/>
    </source>
</evidence>
<dbReference type="EMBL" id="CP013235">
    <property type="protein sequence ID" value="AMP09803.1"/>
    <property type="molecule type" value="Genomic_DNA"/>
</dbReference>
<keyword evidence="5" id="KW-1185">Reference proteome</keyword>
<evidence type="ECO:0000313" key="4">
    <source>
        <dbReference type="EMBL" id="AMP09803.1"/>
    </source>
</evidence>
<feature type="compositionally biased region" description="Basic and acidic residues" evidence="2">
    <location>
        <begin position="136"/>
        <end position="150"/>
    </location>
</feature>
<reference evidence="4 5" key="1">
    <citation type="submission" date="2015-11" db="EMBL/GenBank/DDBJ databases">
        <title>Exploring the genomic traits of fungus-feeding bacterial genus Collimonas.</title>
        <authorList>
            <person name="Song C."/>
            <person name="Schmidt R."/>
            <person name="de Jager V."/>
            <person name="Krzyzanowska D."/>
            <person name="Jongedijk E."/>
            <person name="Cankar K."/>
            <person name="Beekwilder J."/>
            <person name="van Veen A."/>
            <person name="de Boer W."/>
            <person name="van Veen J.A."/>
            <person name="Garbeva P."/>
        </authorList>
    </citation>
    <scope>NUCLEOTIDE SEQUENCE [LARGE SCALE GENOMIC DNA]</scope>
    <source>
        <strain evidence="4 5">Ter282</strain>
    </source>
</reference>
<sequence>MVRMLRAQFMNSRNDDQLLYITDALAIPLDEIEITAVRAQGPGGQNVNKVSSAIHLRFAIQASSLPAFYQEKLLALRDSDQRISKDGVIVLKAQQSRSQEKNKTEALRRLQELLLSVTIVPKKRRPTTPSRSSQLKRVDSKTRRGKDKQMRGKVML</sequence>
<accession>A0A127QID7</accession>